<proteinExistence type="predicted"/>
<evidence type="ECO:0000313" key="1">
    <source>
        <dbReference type="EMBL" id="VWP01110.1"/>
    </source>
</evidence>
<accession>A0A5K1K4H2</accession>
<reference evidence="1" key="1">
    <citation type="submission" date="2019-10" db="EMBL/GenBank/DDBJ databases">
        <authorList>
            <person name="Nor Muhammad N."/>
        </authorList>
    </citation>
    <scope>NUCLEOTIDE SEQUENCE</scope>
</reference>
<dbReference type="EMBL" id="LR729113">
    <property type="protein sequence ID" value="VWP01110.1"/>
    <property type="molecule type" value="Genomic_DNA"/>
</dbReference>
<gene>
    <name evidence="1" type="primary">G8BDA6</name>
</gene>
<name>A0A5K1K4H2_9APHY</name>
<dbReference type="AlphaFoldDB" id="A0A5K1K4H2"/>
<organism evidence="1">
    <name type="scientific">Ganoderma boninense</name>
    <dbReference type="NCBI Taxonomy" id="34458"/>
    <lineage>
        <taxon>Eukaryota</taxon>
        <taxon>Fungi</taxon>
        <taxon>Dikarya</taxon>
        <taxon>Basidiomycota</taxon>
        <taxon>Agaricomycotina</taxon>
        <taxon>Agaricomycetes</taxon>
        <taxon>Polyporales</taxon>
        <taxon>Polyporaceae</taxon>
        <taxon>Ganoderma</taxon>
    </lineage>
</organism>
<protein>
    <submittedName>
        <fullName evidence="1">Uncharacterized protein</fullName>
    </submittedName>
</protein>
<sequence length="190" mass="20751">MLSSSSPNAEMFEGSPQDVAYFLGMLLPKSERTDFDTWESDRVAVVWKSRHAVAVVNLARLVDRPSLLPIALYECALLGGSVFKGPRRGGELVEHLDQGDIVRCIEGRNKLAAKAVAPIADVFTMLEDSVGCDDASDPDVLKGWGSTIKDWAKDLRLCGSCEKAALDRDTAARKRVWEELPGIFGIEVEG</sequence>